<sequence length="82" mass="9816">MSVMSSKSQSTTLNELFFHYQKSYISFNEKRKSEEHQFENSFNEGKSVKKTKLDENENNDYVTEEFELDIDLNTQYNNDENK</sequence>
<gene>
    <name evidence="1" type="ORF">C1645_768235</name>
</gene>
<dbReference type="STRING" id="658196.A0A397T829"/>
<comment type="caution">
    <text evidence="1">The sequence shown here is derived from an EMBL/GenBank/DDBJ whole genome shotgun (WGS) entry which is preliminary data.</text>
</comment>
<evidence type="ECO:0000313" key="2">
    <source>
        <dbReference type="Proteomes" id="UP000265703"/>
    </source>
</evidence>
<dbReference type="Proteomes" id="UP000265703">
    <property type="component" value="Unassembled WGS sequence"/>
</dbReference>
<protein>
    <submittedName>
        <fullName evidence="1">Uncharacterized protein</fullName>
    </submittedName>
</protein>
<dbReference type="AlphaFoldDB" id="A0A397T829"/>
<dbReference type="EMBL" id="QKYT01000160">
    <property type="protein sequence ID" value="RIA91184.1"/>
    <property type="molecule type" value="Genomic_DNA"/>
</dbReference>
<accession>A0A397T829</accession>
<name>A0A397T829_9GLOM</name>
<proteinExistence type="predicted"/>
<keyword evidence="2" id="KW-1185">Reference proteome</keyword>
<organism evidence="1 2">
    <name type="scientific">Glomus cerebriforme</name>
    <dbReference type="NCBI Taxonomy" id="658196"/>
    <lineage>
        <taxon>Eukaryota</taxon>
        <taxon>Fungi</taxon>
        <taxon>Fungi incertae sedis</taxon>
        <taxon>Mucoromycota</taxon>
        <taxon>Glomeromycotina</taxon>
        <taxon>Glomeromycetes</taxon>
        <taxon>Glomerales</taxon>
        <taxon>Glomeraceae</taxon>
        <taxon>Glomus</taxon>
    </lineage>
</organism>
<dbReference type="OrthoDB" id="2347359at2759"/>
<reference evidence="1 2" key="1">
    <citation type="submission" date="2018-06" db="EMBL/GenBank/DDBJ databases">
        <title>Comparative genomics reveals the genomic features of Rhizophagus irregularis, R. cerebriforme, R. diaphanum and Gigaspora rosea, and their symbiotic lifestyle signature.</title>
        <authorList>
            <person name="Morin E."/>
            <person name="San Clemente H."/>
            <person name="Chen E.C.H."/>
            <person name="De La Providencia I."/>
            <person name="Hainaut M."/>
            <person name="Kuo A."/>
            <person name="Kohler A."/>
            <person name="Murat C."/>
            <person name="Tang N."/>
            <person name="Roy S."/>
            <person name="Loubradou J."/>
            <person name="Henrissat B."/>
            <person name="Grigoriev I.V."/>
            <person name="Corradi N."/>
            <person name="Roux C."/>
            <person name="Martin F.M."/>
        </authorList>
    </citation>
    <scope>NUCLEOTIDE SEQUENCE [LARGE SCALE GENOMIC DNA]</scope>
    <source>
        <strain evidence="1 2">DAOM 227022</strain>
    </source>
</reference>
<evidence type="ECO:0000313" key="1">
    <source>
        <dbReference type="EMBL" id="RIA91184.1"/>
    </source>
</evidence>